<evidence type="ECO:0000313" key="5">
    <source>
        <dbReference type="EMBL" id="EIW82438.1"/>
    </source>
</evidence>
<dbReference type="InterPro" id="IPR004104">
    <property type="entry name" value="Gfo/Idh/MocA-like_OxRdtase_C"/>
</dbReference>
<reference evidence="6" key="1">
    <citation type="journal article" date="2012" name="Science">
        <title>The Paleozoic origin of enzymatic lignin decomposition reconstructed from 31 fungal genomes.</title>
        <authorList>
            <person name="Floudas D."/>
            <person name="Binder M."/>
            <person name="Riley R."/>
            <person name="Barry K."/>
            <person name="Blanchette R.A."/>
            <person name="Henrissat B."/>
            <person name="Martinez A.T."/>
            <person name="Otillar R."/>
            <person name="Spatafora J.W."/>
            <person name="Yadav J.S."/>
            <person name="Aerts A."/>
            <person name="Benoit I."/>
            <person name="Boyd A."/>
            <person name="Carlson A."/>
            <person name="Copeland A."/>
            <person name="Coutinho P.M."/>
            <person name="de Vries R.P."/>
            <person name="Ferreira P."/>
            <person name="Findley K."/>
            <person name="Foster B."/>
            <person name="Gaskell J."/>
            <person name="Glotzer D."/>
            <person name="Gorecki P."/>
            <person name="Heitman J."/>
            <person name="Hesse C."/>
            <person name="Hori C."/>
            <person name="Igarashi K."/>
            <person name="Jurgens J.A."/>
            <person name="Kallen N."/>
            <person name="Kersten P."/>
            <person name="Kohler A."/>
            <person name="Kuees U."/>
            <person name="Kumar T.K.A."/>
            <person name="Kuo A."/>
            <person name="LaButti K."/>
            <person name="Larrondo L.F."/>
            <person name="Lindquist E."/>
            <person name="Ling A."/>
            <person name="Lombard V."/>
            <person name="Lucas S."/>
            <person name="Lundell T."/>
            <person name="Martin R."/>
            <person name="McLaughlin D.J."/>
            <person name="Morgenstern I."/>
            <person name="Morin E."/>
            <person name="Murat C."/>
            <person name="Nagy L.G."/>
            <person name="Nolan M."/>
            <person name="Ohm R.A."/>
            <person name="Patyshakuliyeva A."/>
            <person name="Rokas A."/>
            <person name="Ruiz-Duenas F.J."/>
            <person name="Sabat G."/>
            <person name="Salamov A."/>
            <person name="Samejima M."/>
            <person name="Schmutz J."/>
            <person name="Slot J.C."/>
            <person name="St John F."/>
            <person name="Stenlid J."/>
            <person name="Sun H."/>
            <person name="Sun S."/>
            <person name="Syed K."/>
            <person name="Tsang A."/>
            <person name="Wiebenga A."/>
            <person name="Young D."/>
            <person name="Pisabarro A."/>
            <person name="Eastwood D.C."/>
            <person name="Martin F."/>
            <person name="Cullen D."/>
            <person name="Grigoriev I.V."/>
            <person name="Hibbett D.S."/>
        </authorList>
    </citation>
    <scope>NUCLEOTIDE SEQUENCE [LARGE SCALE GENOMIC DNA]</scope>
    <source>
        <strain evidence="6">RWD-64-598 SS2</strain>
    </source>
</reference>
<comment type="caution">
    <text evidence="5">The sequence shown here is derived from an EMBL/GenBank/DDBJ whole genome shotgun (WGS) entry which is preliminary data.</text>
</comment>
<organism evidence="5 6">
    <name type="scientific">Coniophora puteana (strain RWD-64-598)</name>
    <name type="common">Brown rot fungus</name>
    <dbReference type="NCBI Taxonomy" id="741705"/>
    <lineage>
        <taxon>Eukaryota</taxon>
        <taxon>Fungi</taxon>
        <taxon>Dikarya</taxon>
        <taxon>Basidiomycota</taxon>
        <taxon>Agaricomycotina</taxon>
        <taxon>Agaricomycetes</taxon>
        <taxon>Agaricomycetidae</taxon>
        <taxon>Boletales</taxon>
        <taxon>Coniophorineae</taxon>
        <taxon>Coniophoraceae</taxon>
        <taxon>Coniophora</taxon>
    </lineage>
</organism>
<accession>A0A5M3MTF0</accession>
<dbReference type="Pfam" id="PF02894">
    <property type="entry name" value="GFO_IDH_MocA_C"/>
    <property type="match status" value="1"/>
</dbReference>
<dbReference type="OMA" id="RFERWRP"/>
<protein>
    <submittedName>
        <fullName evidence="5">NAD(P)-binding protein</fullName>
    </submittedName>
</protein>
<dbReference type="Proteomes" id="UP000053558">
    <property type="component" value="Unassembled WGS sequence"/>
</dbReference>
<sequence>MALNPIKTCVLGVGLAGLTFHVPFVLALPELFSLHAVLERNPQSAGGKVAERFGVNTKIYNKIEDVLADNEIELIIVGTPNETHYSLAKVALEAGKHVLVDKPVTVTVREANELGQLAKSKGLVLYGYQNRRWDSDFLAFRRLLALPSSSPLSLGELTEFESHYDRYRLGARGSWKDTAGSVYDLGSHLLDQALKLFGRPTKLTAFIQNVRGVTKPEVDDIFAIYLHYPAGTLYSHPFTAILRSHIISIKSPQLRFAIRGTKGTFTKYGLDVQEDQLKAMPSPTGMFEAGFGKEPEAIWGFIENIGEDGATISKTVWPSEAPGEYVSLFKNLAGAIRNSEELAIKWEEATQVIEMIELAYKSSAEERTVEVPKL</sequence>
<dbReference type="InterPro" id="IPR000683">
    <property type="entry name" value="Gfo/Idh/MocA-like_OxRdtase_N"/>
</dbReference>
<dbReference type="EMBL" id="JH711577">
    <property type="protein sequence ID" value="EIW82438.1"/>
    <property type="molecule type" value="Genomic_DNA"/>
</dbReference>
<evidence type="ECO:0000256" key="1">
    <source>
        <dbReference type="ARBA" id="ARBA00010928"/>
    </source>
</evidence>
<dbReference type="PANTHER" id="PTHR43708">
    <property type="entry name" value="CONSERVED EXPRESSED OXIDOREDUCTASE (EUROFUNG)"/>
    <property type="match status" value="1"/>
</dbReference>
<dbReference type="GeneID" id="19200962"/>
<keyword evidence="2" id="KW-0560">Oxidoreductase</keyword>
<dbReference type="AlphaFoldDB" id="A0A5M3MTF0"/>
<evidence type="ECO:0000259" key="3">
    <source>
        <dbReference type="Pfam" id="PF01408"/>
    </source>
</evidence>
<feature type="domain" description="Gfo/Idh/MocA-like oxidoreductase N-terminal" evidence="3">
    <location>
        <begin position="7"/>
        <end position="125"/>
    </location>
</feature>
<dbReference type="GO" id="GO:0016491">
    <property type="term" value="F:oxidoreductase activity"/>
    <property type="evidence" value="ECO:0007669"/>
    <property type="project" value="UniProtKB-KW"/>
</dbReference>
<proteinExistence type="inferred from homology"/>
<dbReference type="PANTHER" id="PTHR43708:SF5">
    <property type="entry name" value="CONSERVED EXPRESSED OXIDOREDUCTASE (EUROFUNG)-RELATED"/>
    <property type="match status" value="1"/>
</dbReference>
<evidence type="ECO:0000256" key="2">
    <source>
        <dbReference type="ARBA" id="ARBA00023002"/>
    </source>
</evidence>
<dbReference type="InterPro" id="IPR036291">
    <property type="entry name" value="NAD(P)-bd_dom_sf"/>
</dbReference>
<gene>
    <name evidence="5" type="ORF">CONPUDRAFT_136932</name>
</gene>
<dbReference type="GO" id="GO:0000166">
    <property type="term" value="F:nucleotide binding"/>
    <property type="evidence" value="ECO:0007669"/>
    <property type="project" value="InterPro"/>
</dbReference>
<keyword evidence="6" id="KW-1185">Reference proteome</keyword>
<dbReference type="RefSeq" id="XP_007768098.1">
    <property type="nucleotide sequence ID" value="XM_007769908.1"/>
</dbReference>
<dbReference type="KEGG" id="cput:CONPUDRAFT_136932"/>
<name>A0A5M3MTF0_CONPW</name>
<feature type="domain" description="Gfo/Idh/MocA-like oxidoreductase C-terminal" evidence="4">
    <location>
        <begin position="153"/>
        <end position="371"/>
    </location>
</feature>
<dbReference type="InterPro" id="IPR051317">
    <property type="entry name" value="Gfo/Idh/MocA_oxidoreduct"/>
</dbReference>
<evidence type="ECO:0000259" key="4">
    <source>
        <dbReference type="Pfam" id="PF02894"/>
    </source>
</evidence>
<dbReference type="Gene3D" id="3.30.360.10">
    <property type="entry name" value="Dihydrodipicolinate Reductase, domain 2"/>
    <property type="match status" value="1"/>
</dbReference>
<dbReference type="Pfam" id="PF01408">
    <property type="entry name" value="GFO_IDH_MocA"/>
    <property type="match status" value="1"/>
</dbReference>
<comment type="similarity">
    <text evidence="1">Belongs to the Gfo/Idh/MocA family.</text>
</comment>
<evidence type="ECO:0000313" key="6">
    <source>
        <dbReference type="Proteomes" id="UP000053558"/>
    </source>
</evidence>
<dbReference type="Gene3D" id="3.40.50.720">
    <property type="entry name" value="NAD(P)-binding Rossmann-like Domain"/>
    <property type="match status" value="1"/>
</dbReference>
<dbReference type="SUPFAM" id="SSF51735">
    <property type="entry name" value="NAD(P)-binding Rossmann-fold domains"/>
    <property type="match status" value="1"/>
</dbReference>
<dbReference type="OrthoDB" id="446809at2759"/>